<feature type="compositionally biased region" description="Polar residues" evidence="1">
    <location>
        <begin position="337"/>
        <end position="365"/>
    </location>
</feature>
<evidence type="ECO:0000313" key="2">
    <source>
        <dbReference type="EMBL" id="EJK49038.1"/>
    </source>
</evidence>
<evidence type="ECO:0000313" key="3">
    <source>
        <dbReference type="Proteomes" id="UP000266841"/>
    </source>
</evidence>
<dbReference type="Proteomes" id="UP000266841">
    <property type="component" value="Unassembled WGS sequence"/>
</dbReference>
<proteinExistence type="predicted"/>
<keyword evidence="3" id="KW-1185">Reference proteome</keyword>
<name>K0R6N6_THAOC</name>
<evidence type="ECO:0000256" key="1">
    <source>
        <dbReference type="SAM" id="MobiDB-lite"/>
    </source>
</evidence>
<organism evidence="2 3">
    <name type="scientific">Thalassiosira oceanica</name>
    <name type="common">Marine diatom</name>
    <dbReference type="NCBI Taxonomy" id="159749"/>
    <lineage>
        <taxon>Eukaryota</taxon>
        <taxon>Sar</taxon>
        <taxon>Stramenopiles</taxon>
        <taxon>Ochrophyta</taxon>
        <taxon>Bacillariophyta</taxon>
        <taxon>Coscinodiscophyceae</taxon>
        <taxon>Thalassiosirophycidae</taxon>
        <taxon>Thalassiosirales</taxon>
        <taxon>Thalassiosiraceae</taxon>
        <taxon>Thalassiosira</taxon>
    </lineage>
</organism>
<gene>
    <name evidence="2" type="ORF">THAOC_32123</name>
</gene>
<protein>
    <submittedName>
        <fullName evidence="2">Uncharacterized protein</fullName>
    </submittedName>
</protein>
<accession>K0R6N6</accession>
<feature type="region of interest" description="Disordered" evidence="1">
    <location>
        <begin position="95"/>
        <end position="173"/>
    </location>
</feature>
<dbReference type="EMBL" id="AGNL01045187">
    <property type="protein sequence ID" value="EJK49038.1"/>
    <property type="molecule type" value="Genomic_DNA"/>
</dbReference>
<feature type="region of interest" description="Disordered" evidence="1">
    <location>
        <begin position="337"/>
        <end position="416"/>
    </location>
</feature>
<dbReference type="AlphaFoldDB" id="K0R6N6"/>
<feature type="compositionally biased region" description="Polar residues" evidence="1">
    <location>
        <begin position="375"/>
        <end position="384"/>
    </location>
</feature>
<feature type="compositionally biased region" description="Pro residues" evidence="1">
    <location>
        <begin position="112"/>
        <end position="121"/>
    </location>
</feature>
<sequence length="489" mass="53219">MDQSALSEQQKTCSAGCGAVWLPGDDEWPVCDGGCNQPVCLTCVNAGEGGCICMECLVNINLDEVEVVEPPKKKQKKMSKRERKRAEELERLRALNMKKAANRRPLDEPIPSNDPFPPEPLAPHVFDAGGADAGDTEGGGEDCRLPTASEADSCELKSPPEEAPPPLARPPRRSSAIIDEDIDNMGQNLPAVTPSRPVIEGILRQQVGGLVTAVGHPTPASYQRQTPPDGEISARLREMQRDEELGEPGAPECQMACCPDESCSRKMGHGLRPGTFLPPPPKVDISDNNKQNMQRIVKKFKTGQSREEQSAMVDALLEGVRKESADLFLAALATHHLQSSKTAASTDKTMELTRQSNTSASTSTAEPGESDRPSRQSNVDSEATGTPIPPRQSARGNARSRPTARPPILSEATYNRAPVDLSTSNIRPLQKDAWNYRLPTEGKRGELRTGANLVTVSNKAMNRSKDNLKKTYRKHGGDLEQRRVLLTKF</sequence>
<comment type="caution">
    <text evidence="2">The sequence shown here is derived from an EMBL/GenBank/DDBJ whole genome shotgun (WGS) entry which is preliminary data.</text>
</comment>
<reference evidence="2 3" key="1">
    <citation type="journal article" date="2012" name="Genome Biol.">
        <title>Genome and low-iron response of an oceanic diatom adapted to chronic iron limitation.</title>
        <authorList>
            <person name="Lommer M."/>
            <person name="Specht M."/>
            <person name="Roy A.S."/>
            <person name="Kraemer L."/>
            <person name="Andreson R."/>
            <person name="Gutowska M.A."/>
            <person name="Wolf J."/>
            <person name="Bergner S.V."/>
            <person name="Schilhabel M.B."/>
            <person name="Klostermeier U.C."/>
            <person name="Beiko R.G."/>
            <person name="Rosenstiel P."/>
            <person name="Hippler M."/>
            <person name="Laroche J."/>
        </authorList>
    </citation>
    <scope>NUCLEOTIDE SEQUENCE [LARGE SCALE GENOMIC DNA]</scope>
    <source>
        <strain evidence="2 3">CCMP1005</strain>
    </source>
</reference>